<dbReference type="Gene3D" id="2.60.40.4070">
    <property type="match status" value="1"/>
</dbReference>
<evidence type="ECO:0000313" key="3">
    <source>
        <dbReference type="Proteomes" id="UP000317778"/>
    </source>
</evidence>
<feature type="chain" id="PRO_5021812525" description="FlgD Ig-like domain-containing protein" evidence="1">
    <location>
        <begin position="28"/>
        <end position="347"/>
    </location>
</feature>
<name>A0A532UZ45_UNCT6</name>
<evidence type="ECO:0000256" key="1">
    <source>
        <dbReference type="SAM" id="SignalP"/>
    </source>
</evidence>
<evidence type="ECO:0000313" key="2">
    <source>
        <dbReference type="EMBL" id="TKJ40188.1"/>
    </source>
</evidence>
<keyword evidence="1" id="KW-0732">Signal</keyword>
<accession>A0A532UZ45</accession>
<dbReference type="Proteomes" id="UP000317778">
    <property type="component" value="Unassembled WGS sequence"/>
</dbReference>
<dbReference type="EMBL" id="NJBO01000019">
    <property type="protein sequence ID" value="TKJ40188.1"/>
    <property type="molecule type" value="Genomic_DNA"/>
</dbReference>
<sequence>MGRKGLFAVLAVLIVVTGVYASVTASAAVKIHNNTQREATDLHFTVYQKEGWVWIEDWTITQDGFPDQNETPWDHGKGDGKTHAIDVECSGARIPHCTWVTITAKFTLNKWNTVRFENFRWTFEEQDSTDADAPNHGFAVGYRDPEGNATYWFYNDDSVQAITVKNFQYVRHPTYIPPDSLFDWEGWVGPTLVPFTVPPKDSFAIKLVVPETIQVEMQEGGFVFFDLDLYLYEGEWLVAEETEVHEIQDTIVGVIEGHGSLEPVRLLEVTSAPSGLFEIRYQLPQASKVNLSVYSVTGERFITLVDEQKPAGTYTVRWDGGDAPAGLYFCRLSAAGIHAAEKMIRIK</sequence>
<gene>
    <name evidence="2" type="ORF">CEE36_09645</name>
</gene>
<evidence type="ECO:0008006" key="4">
    <source>
        <dbReference type="Google" id="ProtNLM"/>
    </source>
</evidence>
<dbReference type="AlphaFoldDB" id="A0A532UZ45"/>
<protein>
    <recommendedName>
        <fullName evidence="4">FlgD Ig-like domain-containing protein</fullName>
    </recommendedName>
</protein>
<feature type="signal peptide" evidence="1">
    <location>
        <begin position="1"/>
        <end position="27"/>
    </location>
</feature>
<comment type="caution">
    <text evidence="2">The sequence shown here is derived from an EMBL/GenBank/DDBJ whole genome shotgun (WGS) entry which is preliminary data.</text>
</comment>
<organism evidence="2 3">
    <name type="scientific">candidate division TA06 bacterium B3_TA06</name>
    <dbReference type="NCBI Taxonomy" id="2012487"/>
    <lineage>
        <taxon>Bacteria</taxon>
        <taxon>Bacteria division TA06</taxon>
    </lineage>
</organism>
<proteinExistence type="predicted"/>
<reference evidence="2 3" key="1">
    <citation type="submission" date="2017-06" db="EMBL/GenBank/DDBJ databases">
        <title>Novel microbial phyla capable of carbon fixation and sulfur reduction in deep-sea sediments.</title>
        <authorList>
            <person name="Huang J."/>
            <person name="Baker B."/>
            <person name="Wang Y."/>
        </authorList>
    </citation>
    <scope>NUCLEOTIDE SEQUENCE [LARGE SCALE GENOMIC DNA]</scope>
    <source>
        <strain evidence="2">B3_TA06</strain>
    </source>
</reference>